<dbReference type="EMBL" id="WAAU01000030">
    <property type="protein sequence ID" value="KAB1153945.1"/>
    <property type="molecule type" value="Genomic_DNA"/>
</dbReference>
<accession>A0A7J5A8T2</accession>
<proteinExistence type="predicted"/>
<evidence type="ECO:0000256" key="2">
    <source>
        <dbReference type="SAM" id="SignalP"/>
    </source>
</evidence>
<feature type="signal peptide" evidence="2">
    <location>
        <begin position="1"/>
        <end position="21"/>
    </location>
</feature>
<feature type="chain" id="PRO_5029606119" evidence="2">
    <location>
        <begin position="22"/>
        <end position="183"/>
    </location>
</feature>
<dbReference type="OrthoDB" id="1191391at2"/>
<reference evidence="3 4" key="1">
    <citation type="submission" date="2019-09" db="EMBL/GenBank/DDBJ databases">
        <authorList>
            <person name="Cao W.R."/>
        </authorList>
    </citation>
    <scope>NUCLEOTIDE SEQUENCE [LARGE SCALE GENOMIC DNA]</scope>
    <source>
        <strain evidence="4">a4</strain>
    </source>
</reference>
<sequence>MKTLVTVTITAIFLTAFTLSAQTPPTPPTPPSTSTTYSVTQSTTYTNSSSNHDSGSSSISVKKTNSTFKFRASYRDKLTNNVSRYLQDNLDGMKFTNTNNLTFWKIEKNDEEAFKCKVSEGGVRIFVDRDLTSRKFQNKIEKIVENLKYIVNNEDPTKAKKKRVKEAEKALELAKEAYKRATR</sequence>
<dbReference type="AlphaFoldDB" id="A0A7J5A8T2"/>
<feature type="compositionally biased region" description="Low complexity" evidence="1">
    <location>
        <begin position="32"/>
        <end position="60"/>
    </location>
</feature>
<protein>
    <submittedName>
        <fullName evidence="3">Uncharacterized protein</fullName>
    </submittedName>
</protein>
<evidence type="ECO:0000313" key="4">
    <source>
        <dbReference type="Proteomes" id="UP000467305"/>
    </source>
</evidence>
<keyword evidence="4" id="KW-1185">Reference proteome</keyword>
<dbReference type="Proteomes" id="UP000467305">
    <property type="component" value="Unassembled WGS sequence"/>
</dbReference>
<feature type="region of interest" description="Disordered" evidence="1">
    <location>
        <begin position="20"/>
        <end position="60"/>
    </location>
</feature>
<organism evidence="3 4">
    <name type="scientific">Tenacibaculum aiptasiae</name>
    <dbReference type="NCBI Taxonomy" id="426481"/>
    <lineage>
        <taxon>Bacteria</taxon>
        <taxon>Pseudomonadati</taxon>
        <taxon>Bacteroidota</taxon>
        <taxon>Flavobacteriia</taxon>
        <taxon>Flavobacteriales</taxon>
        <taxon>Flavobacteriaceae</taxon>
        <taxon>Tenacibaculum</taxon>
    </lineage>
</organism>
<comment type="caution">
    <text evidence="3">The sequence shown here is derived from an EMBL/GenBank/DDBJ whole genome shotgun (WGS) entry which is preliminary data.</text>
</comment>
<evidence type="ECO:0000256" key="1">
    <source>
        <dbReference type="SAM" id="MobiDB-lite"/>
    </source>
</evidence>
<keyword evidence="2" id="KW-0732">Signal</keyword>
<evidence type="ECO:0000313" key="3">
    <source>
        <dbReference type="EMBL" id="KAB1153945.1"/>
    </source>
</evidence>
<dbReference type="RefSeq" id="WP_150901065.1">
    <property type="nucleotide sequence ID" value="NZ_WAAU01000030.1"/>
</dbReference>
<name>A0A7J5A8T2_9FLAO</name>
<gene>
    <name evidence="3" type="ORF">F7018_15785</name>
</gene>